<evidence type="ECO:0000313" key="7">
    <source>
        <dbReference type="EMBL" id="MFC4290972.1"/>
    </source>
</evidence>
<dbReference type="PANTHER" id="PTHR43133">
    <property type="entry name" value="RNA POLYMERASE ECF-TYPE SIGMA FACTO"/>
    <property type="match status" value="1"/>
</dbReference>
<dbReference type="InterPro" id="IPR013325">
    <property type="entry name" value="RNA_pol_sigma_r2"/>
</dbReference>
<dbReference type="InterPro" id="IPR013249">
    <property type="entry name" value="RNA_pol_sigma70_r4_t2"/>
</dbReference>
<dbReference type="InterPro" id="IPR036388">
    <property type="entry name" value="WH-like_DNA-bd_sf"/>
</dbReference>
<comment type="similarity">
    <text evidence="1">Belongs to the sigma-70 factor family. ECF subfamily.</text>
</comment>
<evidence type="ECO:0000256" key="1">
    <source>
        <dbReference type="ARBA" id="ARBA00010641"/>
    </source>
</evidence>
<dbReference type="CDD" id="cd06171">
    <property type="entry name" value="Sigma70_r4"/>
    <property type="match status" value="1"/>
</dbReference>
<dbReference type="Gene3D" id="1.10.10.10">
    <property type="entry name" value="Winged helix-like DNA-binding domain superfamily/Winged helix DNA-binding domain"/>
    <property type="match status" value="1"/>
</dbReference>
<dbReference type="InterPro" id="IPR013324">
    <property type="entry name" value="RNA_pol_sigma_r3/r4-like"/>
</dbReference>
<accession>A0ABV8RC33</accession>
<evidence type="ECO:0000259" key="5">
    <source>
        <dbReference type="Pfam" id="PF04542"/>
    </source>
</evidence>
<name>A0ABV8RC33_9SPHN</name>
<dbReference type="Pfam" id="PF08281">
    <property type="entry name" value="Sigma70_r4_2"/>
    <property type="match status" value="1"/>
</dbReference>
<dbReference type="EMBL" id="JBHSDH010000006">
    <property type="protein sequence ID" value="MFC4290972.1"/>
    <property type="molecule type" value="Genomic_DNA"/>
</dbReference>
<dbReference type="SUPFAM" id="SSF88659">
    <property type="entry name" value="Sigma3 and sigma4 domains of RNA polymerase sigma factors"/>
    <property type="match status" value="1"/>
</dbReference>
<dbReference type="NCBIfam" id="TIGR02937">
    <property type="entry name" value="sigma70-ECF"/>
    <property type="match status" value="1"/>
</dbReference>
<dbReference type="Proteomes" id="UP001595887">
    <property type="component" value="Unassembled WGS sequence"/>
</dbReference>
<dbReference type="InterPro" id="IPR007627">
    <property type="entry name" value="RNA_pol_sigma70_r2"/>
</dbReference>
<dbReference type="InterPro" id="IPR039425">
    <property type="entry name" value="RNA_pol_sigma-70-like"/>
</dbReference>
<feature type="domain" description="RNA polymerase sigma-70 region 2" evidence="5">
    <location>
        <begin position="44"/>
        <end position="107"/>
    </location>
</feature>
<dbReference type="InterPro" id="IPR014284">
    <property type="entry name" value="RNA_pol_sigma-70_dom"/>
</dbReference>
<dbReference type="Gene3D" id="1.10.1740.10">
    <property type="match status" value="1"/>
</dbReference>
<protein>
    <submittedName>
        <fullName evidence="7">Sigma-70 family RNA polymerase sigma factor</fullName>
    </submittedName>
</protein>
<dbReference type="RefSeq" id="WP_381420573.1">
    <property type="nucleotide sequence ID" value="NZ_JBHSDH010000006.1"/>
</dbReference>
<dbReference type="PANTHER" id="PTHR43133:SF25">
    <property type="entry name" value="RNA POLYMERASE SIGMA FACTOR RFAY-RELATED"/>
    <property type="match status" value="1"/>
</dbReference>
<organism evidence="7 8">
    <name type="scientific">Sphingorhabdus arenilitoris</name>
    <dbReference type="NCBI Taxonomy" id="1490041"/>
    <lineage>
        <taxon>Bacteria</taxon>
        <taxon>Pseudomonadati</taxon>
        <taxon>Pseudomonadota</taxon>
        <taxon>Alphaproteobacteria</taxon>
        <taxon>Sphingomonadales</taxon>
        <taxon>Sphingomonadaceae</taxon>
        <taxon>Sphingorhabdus</taxon>
    </lineage>
</organism>
<gene>
    <name evidence="7" type="ORF">ACFOWX_00900</name>
</gene>
<dbReference type="SUPFAM" id="SSF88946">
    <property type="entry name" value="Sigma2 domain of RNA polymerase sigma factors"/>
    <property type="match status" value="1"/>
</dbReference>
<keyword evidence="4" id="KW-0804">Transcription</keyword>
<feature type="domain" description="RNA polymerase sigma factor 70 region 4 type 2" evidence="6">
    <location>
        <begin position="135"/>
        <end position="186"/>
    </location>
</feature>
<keyword evidence="8" id="KW-1185">Reference proteome</keyword>
<evidence type="ECO:0000256" key="3">
    <source>
        <dbReference type="ARBA" id="ARBA00023082"/>
    </source>
</evidence>
<comment type="caution">
    <text evidence="7">The sequence shown here is derived from an EMBL/GenBank/DDBJ whole genome shotgun (WGS) entry which is preliminary data.</text>
</comment>
<evidence type="ECO:0000256" key="2">
    <source>
        <dbReference type="ARBA" id="ARBA00023015"/>
    </source>
</evidence>
<reference evidence="8" key="1">
    <citation type="journal article" date="2019" name="Int. J. Syst. Evol. Microbiol.">
        <title>The Global Catalogue of Microorganisms (GCM) 10K type strain sequencing project: providing services to taxonomists for standard genome sequencing and annotation.</title>
        <authorList>
            <consortium name="The Broad Institute Genomics Platform"/>
            <consortium name="The Broad Institute Genome Sequencing Center for Infectious Disease"/>
            <person name="Wu L."/>
            <person name="Ma J."/>
        </authorList>
    </citation>
    <scope>NUCLEOTIDE SEQUENCE [LARGE SCALE GENOMIC DNA]</scope>
    <source>
        <strain evidence="8">CECT 8531</strain>
    </source>
</reference>
<sequence>MTAVKRPAAPVKAAPVKAAPVKAANVKSAPTLSDDSFKKELAALIPQLRAFARSLAGNPDLADDLVQDTMLKAWKNRHQYTPGPSTMRSWTFVILRNNFLSLKRRDKFVGEYDELAAERKLTINAAQNDQIHLSDLQRALFQLPLDQREALILIGAGGLSYEEAAEICGCAMGTIKSRVSRGRSRLQEILENEVITQDRQDAVAPSDAFGSIMSEVEQLTK</sequence>
<evidence type="ECO:0000256" key="4">
    <source>
        <dbReference type="ARBA" id="ARBA00023163"/>
    </source>
</evidence>
<evidence type="ECO:0000313" key="8">
    <source>
        <dbReference type="Proteomes" id="UP001595887"/>
    </source>
</evidence>
<dbReference type="Pfam" id="PF04542">
    <property type="entry name" value="Sigma70_r2"/>
    <property type="match status" value="1"/>
</dbReference>
<evidence type="ECO:0000259" key="6">
    <source>
        <dbReference type="Pfam" id="PF08281"/>
    </source>
</evidence>
<proteinExistence type="inferred from homology"/>
<keyword evidence="2" id="KW-0805">Transcription regulation</keyword>
<keyword evidence="3" id="KW-0731">Sigma factor</keyword>